<proteinExistence type="predicted"/>
<dbReference type="GO" id="GO:0005829">
    <property type="term" value="C:cytosol"/>
    <property type="evidence" value="ECO:0007669"/>
    <property type="project" value="TreeGrafter"/>
</dbReference>
<dbReference type="NCBIfam" id="NF033563">
    <property type="entry name" value="transpos_IS30"/>
    <property type="match status" value="1"/>
</dbReference>
<protein>
    <submittedName>
        <fullName evidence="2">Integrase core domain protein</fullName>
    </submittedName>
</protein>
<dbReference type="InterPro" id="IPR036397">
    <property type="entry name" value="RNaseH_sf"/>
</dbReference>
<dbReference type="GO" id="GO:0032196">
    <property type="term" value="P:transposition"/>
    <property type="evidence" value="ECO:0007669"/>
    <property type="project" value="TreeGrafter"/>
</dbReference>
<dbReference type="BioCyc" id="PMAR862515-HMP:GMOO-790-MONOMER"/>
<dbReference type="HOGENOM" id="CLU_035706_0_1_10"/>
<dbReference type="RefSeq" id="WP_006948568.1">
    <property type="nucleotide sequence ID" value="NZ_BAJI01000013.1"/>
</dbReference>
<evidence type="ECO:0000313" key="2">
    <source>
        <dbReference type="EMBL" id="EFM02271.1"/>
    </source>
</evidence>
<dbReference type="InterPro" id="IPR053392">
    <property type="entry name" value="Transposase_IS30-like"/>
</dbReference>
<dbReference type="OrthoDB" id="9803231at2"/>
<evidence type="ECO:0000259" key="1">
    <source>
        <dbReference type="PROSITE" id="PS50994"/>
    </source>
</evidence>
<feature type="domain" description="Integrase catalytic" evidence="1">
    <location>
        <begin position="126"/>
        <end position="265"/>
    </location>
</feature>
<organism evidence="2 3">
    <name type="scientific">Hoylesella marshii DSM 16973 = JCM 13450</name>
    <dbReference type="NCBI Taxonomy" id="862515"/>
    <lineage>
        <taxon>Bacteria</taxon>
        <taxon>Pseudomonadati</taxon>
        <taxon>Bacteroidota</taxon>
        <taxon>Bacteroidia</taxon>
        <taxon>Bacteroidales</taxon>
        <taxon>Prevotellaceae</taxon>
        <taxon>Hoylesella</taxon>
    </lineage>
</organism>
<dbReference type="InterPro" id="IPR001584">
    <property type="entry name" value="Integrase_cat-core"/>
</dbReference>
<reference evidence="2" key="1">
    <citation type="submission" date="2010-07" db="EMBL/GenBank/DDBJ databases">
        <authorList>
            <person name="Muzny D."/>
            <person name="Qin X."/>
            <person name="Deng J."/>
            <person name="Jiang H."/>
            <person name="Liu Y."/>
            <person name="Qu J."/>
            <person name="Song X.-Z."/>
            <person name="Zhang L."/>
            <person name="Thornton R."/>
            <person name="Coyle M."/>
            <person name="Francisco L."/>
            <person name="Jackson L."/>
            <person name="Javaid M."/>
            <person name="Korchina V."/>
            <person name="Kovar C."/>
            <person name="Mata R."/>
            <person name="Mathew T."/>
            <person name="Ngo R."/>
            <person name="Nguyen L."/>
            <person name="Nguyen N."/>
            <person name="Okwuonu G."/>
            <person name="Ongeri F."/>
            <person name="Pham C."/>
            <person name="Simmons D."/>
            <person name="Wilczek-Boney K."/>
            <person name="Hale W."/>
            <person name="Jakkamsetti A."/>
            <person name="Pham P."/>
            <person name="Ruth R."/>
            <person name="San Lucas F."/>
            <person name="Warren J."/>
            <person name="Zhang J."/>
            <person name="Zhao Z."/>
            <person name="Zhou C."/>
            <person name="Zhu D."/>
            <person name="Lee S."/>
            <person name="Bess C."/>
            <person name="Blankenburg K."/>
            <person name="Forbes L."/>
            <person name="Fu Q."/>
            <person name="Gubbala S."/>
            <person name="Hirani K."/>
            <person name="Jayaseelan J.C."/>
            <person name="Lara F."/>
            <person name="Munidasa M."/>
            <person name="Palculict T."/>
            <person name="Patil S."/>
            <person name="Pu L.-L."/>
            <person name="Saada N."/>
            <person name="Tang L."/>
            <person name="Weissenberger G."/>
            <person name="Zhu Y."/>
            <person name="Hemphill L."/>
            <person name="Shang Y."/>
            <person name="Youmans B."/>
            <person name="Ayvaz T."/>
            <person name="Ross M."/>
            <person name="Santibanez J."/>
            <person name="Aqrawi P."/>
            <person name="Gross S."/>
            <person name="Joshi V."/>
            <person name="Fowler G."/>
            <person name="Nazareth L."/>
            <person name="Reid J."/>
            <person name="Worley K."/>
            <person name="Petrosino J."/>
            <person name="Highlander S."/>
            <person name="Gibbs R."/>
        </authorList>
    </citation>
    <scope>NUCLEOTIDE SEQUENCE [LARGE SCALE GENOMIC DNA]</scope>
    <source>
        <strain evidence="2">DSM 16973</strain>
    </source>
</reference>
<dbReference type="PANTHER" id="PTHR10948">
    <property type="entry name" value="TRANSPOSASE"/>
    <property type="match status" value="1"/>
</dbReference>
<dbReference type="GO" id="GO:0015074">
    <property type="term" value="P:DNA integration"/>
    <property type="evidence" value="ECO:0007669"/>
    <property type="project" value="InterPro"/>
</dbReference>
<keyword evidence="3" id="KW-1185">Reference proteome</keyword>
<dbReference type="GO" id="GO:0004803">
    <property type="term" value="F:transposase activity"/>
    <property type="evidence" value="ECO:0007669"/>
    <property type="project" value="TreeGrafter"/>
</dbReference>
<name>E0NRH5_9BACT</name>
<accession>E0NRH5</accession>
<dbReference type="EMBL" id="AEEI01000026">
    <property type="protein sequence ID" value="EFM02271.1"/>
    <property type="molecule type" value="Genomic_DNA"/>
</dbReference>
<dbReference type="PROSITE" id="PS50994">
    <property type="entry name" value="INTEGRASE"/>
    <property type="match status" value="1"/>
</dbReference>
<gene>
    <name evidence="2" type="ORF">HMPREF0658_0776</name>
</gene>
<sequence>MINVHYSTVYRELKRNKGRYHYHYGVAQKQCDERKRRMRKPRKFSINMRKEIIALMVNEQWSPDQIRGWMLHNGKTCVCIETIYSYIRFDRSCGGELYKSCRHKLKQIKRSHPVVYTAIKDRIMIDERDPQADGTRFGDWEMDTTIGKDGRGAIVTLVERSKDYLLMRKLPQGKNAEALARTVVAMMTPFIGNIHSITTDNGSEFACHKLIAQRLKTKVYSTHPYSSWEKGNIENTNKLIRQYIPKRTSFEHYTDGQIKQIIAVR</sequence>
<dbReference type="Gene3D" id="3.30.420.10">
    <property type="entry name" value="Ribonuclease H-like superfamily/Ribonuclease H"/>
    <property type="match status" value="1"/>
</dbReference>
<dbReference type="SUPFAM" id="SSF53098">
    <property type="entry name" value="Ribonuclease H-like"/>
    <property type="match status" value="1"/>
</dbReference>
<dbReference type="PANTHER" id="PTHR10948:SF23">
    <property type="entry name" value="TRANSPOSASE INSI FOR INSERTION SEQUENCE ELEMENT IS30A-RELATED"/>
    <property type="match status" value="1"/>
</dbReference>
<dbReference type="GO" id="GO:0003676">
    <property type="term" value="F:nucleic acid binding"/>
    <property type="evidence" value="ECO:0007669"/>
    <property type="project" value="InterPro"/>
</dbReference>
<dbReference type="AlphaFoldDB" id="E0NRH5"/>
<dbReference type="eggNOG" id="COG2826">
    <property type="taxonomic scope" value="Bacteria"/>
</dbReference>
<dbReference type="InterPro" id="IPR051917">
    <property type="entry name" value="Transposase-Integrase"/>
</dbReference>
<dbReference type="Proteomes" id="UP000004394">
    <property type="component" value="Unassembled WGS sequence"/>
</dbReference>
<dbReference type="InterPro" id="IPR012337">
    <property type="entry name" value="RNaseH-like_sf"/>
</dbReference>
<comment type="caution">
    <text evidence="2">The sequence shown here is derived from an EMBL/GenBank/DDBJ whole genome shotgun (WGS) entry which is preliminary data.</text>
</comment>
<evidence type="ECO:0000313" key="3">
    <source>
        <dbReference type="Proteomes" id="UP000004394"/>
    </source>
</evidence>